<dbReference type="AlphaFoldDB" id="A0A1J5PCM3"/>
<keyword evidence="4" id="KW-1134">Transmembrane beta strand</keyword>
<dbReference type="GO" id="GO:0009279">
    <property type="term" value="C:cell outer membrane"/>
    <property type="evidence" value="ECO:0007669"/>
    <property type="project" value="InterPro"/>
</dbReference>
<dbReference type="InterPro" id="IPR033900">
    <property type="entry name" value="Gram_neg_porin_domain"/>
</dbReference>
<dbReference type="PANTHER" id="PTHR34501">
    <property type="entry name" value="PROTEIN YDDL-RELATED"/>
    <property type="match status" value="1"/>
</dbReference>
<dbReference type="InterPro" id="IPR050298">
    <property type="entry name" value="Gram-neg_bact_OMP"/>
</dbReference>
<keyword evidence="10" id="KW-0998">Cell outer membrane</keyword>
<name>A0A1J5PCM3_9ZZZZ</name>
<dbReference type="GO" id="GO:0034220">
    <property type="term" value="P:monoatomic ion transmembrane transport"/>
    <property type="evidence" value="ECO:0007669"/>
    <property type="project" value="InterPro"/>
</dbReference>
<dbReference type="PRINTS" id="PR00184">
    <property type="entry name" value="NEISSPPORIN"/>
</dbReference>
<comment type="subunit">
    <text evidence="2">Homotrimer.</text>
</comment>
<keyword evidence="3" id="KW-0813">Transport</keyword>
<dbReference type="PANTHER" id="PTHR34501:SF9">
    <property type="entry name" value="MAJOR OUTER MEMBRANE PROTEIN P.IA"/>
    <property type="match status" value="1"/>
</dbReference>
<dbReference type="EMBL" id="MLJW01005273">
    <property type="protein sequence ID" value="OIQ68496.1"/>
    <property type="molecule type" value="Genomic_DNA"/>
</dbReference>
<dbReference type="InterPro" id="IPR001702">
    <property type="entry name" value="Porin_Gram-ve"/>
</dbReference>
<evidence type="ECO:0000256" key="8">
    <source>
        <dbReference type="ARBA" id="ARBA00023114"/>
    </source>
</evidence>
<evidence type="ECO:0000256" key="10">
    <source>
        <dbReference type="ARBA" id="ARBA00023237"/>
    </source>
</evidence>
<evidence type="ECO:0000259" key="11">
    <source>
        <dbReference type="Pfam" id="PF13609"/>
    </source>
</evidence>
<proteinExistence type="predicted"/>
<accession>A0A1J5PCM3</accession>
<evidence type="ECO:0000256" key="6">
    <source>
        <dbReference type="ARBA" id="ARBA00022729"/>
    </source>
</evidence>
<evidence type="ECO:0000256" key="9">
    <source>
        <dbReference type="ARBA" id="ARBA00023136"/>
    </source>
</evidence>
<dbReference type="GO" id="GO:0046930">
    <property type="term" value="C:pore complex"/>
    <property type="evidence" value="ECO:0007669"/>
    <property type="project" value="UniProtKB-KW"/>
</dbReference>
<keyword evidence="5" id="KW-0812">Transmembrane</keyword>
<evidence type="ECO:0000256" key="1">
    <source>
        <dbReference type="ARBA" id="ARBA00004141"/>
    </source>
</evidence>
<keyword evidence="7" id="KW-0406">Ion transport</keyword>
<evidence type="ECO:0000313" key="12">
    <source>
        <dbReference type="EMBL" id="OIQ68496.1"/>
    </source>
</evidence>
<dbReference type="InterPro" id="IPR002299">
    <property type="entry name" value="Porin_Neis"/>
</dbReference>
<protein>
    <submittedName>
        <fullName evidence="12">Outer membrane porin protein 32</fullName>
    </submittedName>
</protein>
<evidence type="ECO:0000256" key="4">
    <source>
        <dbReference type="ARBA" id="ARBA00022452"/>
    </source>
</evidence>
<dbReference type="PRINTS" id="PR00182">
    <property type="entry name" value="ECOLNEIPORIN"/>
</dbReference>
<dbReference type="CDD" id="cd00342">
    <property type="entry name" value="gram_neg_porins"/>
    <property type="match status" value="1"/>
</dbReference>
<keyword evidence="6" id="KW-0732">Signal</keyword>
<evidence type="ECO:0000256" key="5">
    <source>
        <dbReference type="ARBA" id="ARBA00022692"/>
    </source>
</evidence>
<evidence type="ECO:0000256" key="7">
    <source>
        <dbReference type="ARBA" id="ARBA00023065"/>
    </source>
</evidence>
<dbReference type="Gene3D" id="2.40.160.10">
    <property type="entry name" value="Porin"/>
    <property type="match status" value="1"/>
</dbReference>
<sequence>MMKKSLIALAVLAASGAAFAQSTTTVYGVLDTYFGSNKNTDALGVETTQTVLNAGGISHNRWGFKGSEDLGGGLKANFQLEQGFSMDKGTADSAAQQFSRYAYVGLSGSFGEIKLGKTGTAYDDIQGNADAVFDSSFSPVYYVFASTNYIWTPSNSFMYVSPTFGGFSAEFSNALDEKTAGTPYVGSFNIAYAAGPFAASLGYQTQKVYTVDLNDTNFTRLNVAYDFGAAKLMGSYGKVAYNDVTKGDANEYQLGVDVPVSAALTVSGSYAESKIAAVGATAEVKSTGFGLGASYSLSKRTSIYGGYESDKVENTSTDHSLVALGIRHAF</sequence>
<dbReference type="SUPFAM" id="SSF56935">
    <property type="entry name" value="Porins"/>
    <property type="match status" value="1"/>
</dbReference>
<gene>
    <name evidence="12" type="ORF">GALL_499110</name>
</gene>
<dbReference type="GO" id="GO:0015288">
    <property type="term" value="F:porin activity"/>
    <property type="evidence" value="ECO:0007669"/>
    <property type="project" value="UniProtKB-KW"/>
</dbReference>
<keyword evidence="8" id="KW-0626">Porin</keyword>
<dbReference type="Pfam" id="PF13609">
    <property type="entry name" value="Porin_4"/>
    <property type="match status" value="1"/>
</dbReference>
<comment type="subcellular location">
    <subcellularLocation>
        <location evidence="1">Membrane</location>
        <topology evidence="1">Multi-pass membrane protein</topology>
    </subcellularLocation>
</comment>
<evidence type="ECO:0000256" key="3">
    <source>
        <dbReference type="ARBA" id="ARBA00022448"/>
    </source>
</evidence>
<dbReference type="InterPro" id="IPR023614">
    <property type="entry name" value="Porin_dom_sf"/>
</dbReference>
<comment type="caution">
    <text evidence="12">The sequence shown here is derived from an EMBL/GenBank/DDBJ whole genome shotgun (WGS) entry which is preliminary data.</text>
</comment>
<evidence type="ECO:0000256" key="2">
    <source>
        <dbReference type="ARBA" id="ARBA00011233"/>
    </source>
</evidence>
<feature type="domain" description="Porin" evidence="11">
    <location>
        <begin position="8"/>
        <end position="314"/>
    </location>
</feature>
<reference evidence="12" key="1">
    <citation type="submission" date="2016-10" db="EMBL/GenBank/DDBJ databases">
        <title>Sequence of Gallionella enrichment culture.</title>
        <authorList>
            <person name="Poehlein A."/>
            <person name="Muehling M."/>
            <person name="Daniel R."/>
        </authorList>
    </citation>
    <scope>NUCLEOTIDE SEQUENCE</scope>
</reference>
<organism evidence="12">
    <name type="scientific">mine drainage metagenome</name>
    <dbReference type="NCBI Taxonomy" id="410659"/>
    <lineage>
        <taxon>unclassified sequences</taxon>
        <taxon>metagenomes</taxon>
        <taxon>ecological metagenomes</taxon>
    </lineage>
</organism>
<keyword evidence="9" id="KW-0472">Membrane</keyword>